<comment type="caution">
    <text evidence="2">The sequence shown here is derived from an EMBL/GenBank/DDBJ whole genome shotgun (WGS) entry which is preliminary data.</text>
</comment>
<evidence type="ECO:0008006" key="4">
    <source>
        <dbReference type="Google" id="ProtNLM"/>
    </source>
</evidence>
<feature type="region of interest" description="Disordered" evidence="1">
    <location>
        <begin position="1"/>
        <end position="90"/>
    </location>
</feature>
<proteinExistence type="predicted"/>
<evidence type="ECO:0000313" key="2">
    <source>
        <dbReference type="EMBL" id="KAJ6238550.1"/>
    </source>
</evidence>
<sequence length="464" mass="54948">MNKFKSLNNTPYKNQSSQRKNNKNRESKNVKQDQMRRLPRQEVKTFSRKRAYQNEIEERNKEQQITKVRSKVKPKHTTSSRTYHRSWTEKNKSKLEKKVTLLTLKSLRIKNNQGTREDYIKILEEEVCRLSLENIVKSAKVEALNEERIQAQGVVLDLRQENKGLHQRLKKVHKRIKILKSKISKIQKMKTNQQQKSKDDPQRLPKFQGNTTLQNFQVKKDFKTEKIKNDHSFMDFNLNQSVLDYNANPNTGANIYSVKNNDYMLFEPLLDLSINLQFCKHQFVNPKLQQPPFSEQNLQPLFPTTENDLDDFLTNKELSLDNSLNTPDFIEEISKMDEMTPINQKKLDREQKILKDGFKKIPKNGFKKIRTKPKRITQQSNQKNLNEKLIDLSYTLQQQEHQQQQEQNSSQELSRKIMSQGFSDIKNNFAENMLKNTITKFEYETDKIQNLNSLLNKNQIDIEK</sequence>
<feature type="compositionally biased region" description="Basic and acidic residues" evidence="1">
    <location>
        <begin position="23"/>
        <end position="45"/>
    </location>
</feature>
<protein>
    <recommendedName>
        <fullName evidence="4">BZIP domain-containing protein</fullName>
    </recommendedName>
</protein>
<dbReference type="Proteomes" id="UP001150062">
    <property type="component" value="Unassembled WGS sequence"/>
</dbReference>
<organism evidence="2 3">
    <name type="scientific">Anaeramoeba flamelloides</name>
    <dbReference type="NCBI Taxonomy" id="1746091"/>
    <lineage>
        <taxon>Eukaryota</taxon>
        <taxon>Metamonada</taxon>
        <taxon>Anaeramoebidae</taxon>
        <taxon>Anaeramoeba</taxon>
    </lineage>
</organism>
<reference evidence="2" key="1">
    <citation type="submission" date="2022-08" db="EMBL/GenBank/DDBJ databases">
        <title>Novel sulfate-reducing endosymbionts in the free-living metamonad Anaeramoeba.</title>
        <authorList>
            <person name="Jerlstrom-Hultqvist J."/>
            <person name="Cepicka I."/>
            <person name="Gallot-Lavallee L."/>
            <person name="Salas-Leiva D."/>
            <person name="Curtis B.A."/>
            <person name="Zahonova K."/>
            <person name="Pipaliya S."/>
            <person name="Dacks J."/>
            <person name="Roger A.J."/>
        </authorList>
    </citation>
    <scope>NUCLEOTIDE SEQUENCE</scope>
    <source>
        <strain evidence="2">Schooner1</strain>
    </source>
</reference>
<keyword evidence="3" id="KW-1185">Reference proteome</keyword>
<gene>
    <name evidence="2" type="ORF">M0813_25774</name>
</gene>
<feature type="compositionally biased region" description="Basic residues" evidence="1">
    <location>
        <begin position="68"/>
        <end position="84"/>
    </location>
</feature>
<feature type="region of interest" description="Disordered" evidence="1">
    <location>
        <begin position="188"/>
        <end position="210"/>
    </location>
</feature>
<accession>A0ABQ8Y1W4</accession>
<feature type="compositionally biased region" description="Polar residues" evidence="1">
    <location>
        <begin position="1"/>
        <end position="12"/>
    </location>
</feature>
<name>A0ABQ8Y1W4_9EUKA</name>
<dbReference type="EMBL" id="JAOAOG010000232">
    <property type="protein sequence ID" value="KAJ6238550.1"/>
    <property type="molecule type" value="Genomic_DNA"/>
</dbReference>
<evidence type="ECO:0000313" key="3">
    <source>
        <dbReference type="Proteomes" id="UP001150062"/>
    </source>
</evidence>
<evidence type="ECO:0000256" key="1">
    <source>
        <dbReference type="SAM" id="MobiDB-lite"/>
    </source>
</evidence>